<feature type="transmembrane region" description="Helical" evidence="11">
    <location>
        <begin position="140"/>
        <end position="162"/>
    </location>
</feature>
<feature type="transmembrane region" description="Helical" evidence="11">
    <location>
        <begin position="194"/>
        <end position="215"/>
    </location>
</feature>
<evidence type="ECO:0000256" key="2">
    <source>
        <dbReference type="ARBA" id="ARBA00004651"/>
    </source>
</evidence>
<evidence type="ECO:0000256" key="11">
    <source>
        <dbReference type="SAM" id="Phobius"/>
    </source>
</evidence>
<dbReference type="AlphaFoldDB" id="A0A1H7FVE6"/>
<evidence type="ECO:0000256" key="9">
    <source>
        <dbReference type="ARBA" id="ARBA00030750"/>
    </source>
</evidence>
<dbReference type="GO" id="GO:0005886">
    <property type="term" value="C:plasma membrane"/>
    <property type="evidence" value="ECO:0007669"/>
    <property type="project" value="UniProtKB-SubCell"/>
</dbReference>
<feature type="transmembrane region" description="Helical" evidence="11">
    <location>
        <begin position="345"/>
        <end position="368"/>
    </location>
</feature>
<evidence type="ECO:0000256" key="6">
    <source>
        <dbReference type="ARBA" id="ARBA00022692"/>
    </source>
</evidence>
<dbReference type="Gene3D" id="1.20.81.30">
    <property type="entry name" value="Type II secretion system (T2SS), domain F"/>
    <property type="match status" value="2"/>
</dbReference>
<dbReference type="EMBL" id="FOAB01000001">
    <property type="protein sequence ID" value="SEK29881.1"/>
    <property type="molecule type" value="Genomic_DNA"/>
</dbReference>
<evidence type="ECO:0000259" key="12">
    <source>
        <dbReference type="Pfam" id="PF00482"/>
    </source>
</evidence>
<dbReference type="RefSeq" id="WP_091404256.1">
    <property type="nucleotide sequence ID" value="NZ_FOAB01000001.1"/>
</dbReference>
<evidence type="ECO:0000256" key="8">
    <source>
        <dbReference type="ARBA" id="ARBA00023136"/>
    </source>
</evidence>
<dbReference type="STRING" id="1038014.SAMN04487910_0192"/>
<dbReference type="InterPro" id="IPR003004">
    <property type="entry name" value="GspF/PilC"/>
</dbReference>
<dbReference type="OrthoDB" id="1523422at2"/>
<organism evidence="13 14">
    <name type="scientific">Aquimarina amphilecti</name>
    <dbReference type="NCBI Taxonomy" id="1038014"/>
    <lineage>
        <taxon>Bacteria</taxon>
        <taxon>Pseudomonadati</taxon>
        <taxon>Bacteroidota</taxon>
        <taxon>Flavobacteriia</taxon>
        <taxon>Flavobacteriales</taxon>
        <taxon>Flavobacteriaceae</taxon>
        <taxon>Aquimarina</taxon>
    </lineage>
</organism>
<comment type="similarity">
    <text evidence="3 10">Belongs to the GSP F family.</text>
</comment>
<keyword evidence="8 11" id="KW-0472">Membrane</keyword>
<dbReference type="PANTHER" id="PTHR30012:SF0">
    <property type="entry name" value="TYPE II SECRETION SYSTEM PROTEIN F-RELATED"/>
    <property type="match status" value="1"/>
</dbReference>
<name>A0A1H7FVE6_AQUAM</name>
<evidence type="ECO:0000313" key="14">
    <source>
        <dbReference type="Proteomes" id="UP000198521"/>
    </source>
</evidence>
<evidence type="ECO:0000256" key="5">
    <source>
        <dbReference type="ARBA" id="ARBA00022475"/>
    </source>
</evidence>
<evidence type="ECO:0000256" key="1">
    <source>
        <dbReference type="ARBA" id="ARBA00002684"/>
    </source>
</evidence>
<dbReference type="InterPro" id="IPR001992">
    <property type="entry name" value="T2SS_GspF/T4SS_PilC_CS"/>
</dbReference>
<evidence type="ECO:0000256" key="10">
    <source>
        <dbReference type="RuleBase" id="RU003923"/>
    </source>
</evidence>
<keyword evidence="5" id="KW-1003">Cell membrane</keyword>
<sequence>MGIDISKIHKNTNVKTENKSSSVGDFFSQELSFSKKIGAKEKVVLYKDLSTLLNAGVDFKTALEILANQQKKKHLKELILELKSKIVKGKSFYEALENTGLFSSYEYFSIKIGEETKKLDTVLLELHKYFKRQIKLRKQIISVITYPSFVLVLTVGVLYFMLTYVVPMFKSIFNQFDGDLPALTKNIIVLSEKFPTIFVGILVVVITSMFLFKIYGQNPSFRNIKSKIILKIPFFGKLVKMVYLARYCQFLDLLLTSKTSLTESLDMVKKMIGFYPIESSIDPIRNDVIKGIPFAAAMKKHKIYEYKLISMVEVAEEINELDTMFSRLADEYDEEVEHKTKMIGVILEPLIIIVIGLIVGLIMVAMYAPMFDLSKIINGN</sequence>
<gene>
    <name evidence="13" type="ORF">SAMN04487910_0192</name>
</gene>
<comment type="function">
    <text evidence="1">Component of the type II secretion system inner membrane complex required for the energy-dependent secretion of extracellular factors such as proteases and toxins from the periplasm.</text>
</comment>
<comment type="subcellular location">
    <subcellularLocation>
        <location evidence="2 10">Cell membrane</location>
        <topology evidence="2 10">Multi-pass membrane protein</topology>
    </subcellularLocation>
</comment>
<evidence type="ECO:0000256" key="4">
    <source>
        <dbReference type="ARBA" id="ARBA00022448"/>
    </source>
</evidence>
<keyword evidence="6 10" id="KW-0812">Transmembrane</keyword>
<evidence type="ECO:0000256" key="3">
    <source>
        <dbReference type="ARBA" id="ARBA00005745"/>
    </source>
</evidence>
<dbReference type="PANTHER" id="PTHR30012">
    <property type="entry name" value="GENERAL SECRETION PATHWAY PROTEIN"/>
    <property type="match status" value="1"/>
</dbReference>
<reference evidence="13 14" key="1">
    <citation type="submission" date="2016-10" db="EMBL/GenBank/DDBJ databases">
        <authorList>
            <person name="de Groot N.N."/>
        </authorList>
    </citation>
    <scope>NUCLEOTIDE SEQUENCE [LARGE SCALE GENOMIC DNA]</scope>
    <source>
        <strain evidence="13 14">DSM 25232</strain>
    </source>
</reference>
<proteinExistence type="inferred from homology"/>
<dbReference type="GO" id="GO:0009306">
    <property type="term" value="P:protein secretion"/>
    <property type="evidence" value="ECO:0007669"/>
    <property type="project" value="InterPro"/>
</dbReference>
<keyword evidence="4 10" id="KW-0813">Transport</keyword>
<keyword evidence="14" id="KW-1185">Reference proteome</keyword>
<accession>A0A1H7FVE6</accession>
<evidence type="ECO:0000256" key="7">
    <source>
        <dbReference type="ARBA" id="ARBA00022989"/>
    </source>
</evidence>
<feature type="domain" description="Type II secretion system protein GspF" evidence="12">
    <location>
        <begin position="47"/>
        <end position="167"/>
    </location>
</feature>
<dbReference type="InterPro" id="IPR042094">
    <property type="entry name" value="T2SS_GspF_sf"/>
</dbReference>
<dbReference type="PROSITE" id="PS00874">
    <property type="entry name" value="T2SP_F"/>
    <property type="match status" value="1"/>
</dbReference>
<protein>
    <recommendedName>
        <fullName evidence="9">General secretion pathway protein F</fullName>
    </recommendedName>
</protein>
<dbReference type="Pfam" id="PF00482">
    <property type="entry name" value="T2SSF"/>
    <property type="match status" value="2"/>
</dbReference>
<dbReference type="PRINTS" id="PR00812">
    <property type="entry name" value="BCTERIALGSPF"/>
</dbReference>
<dbReference type="Proteomes" id="UP000198521">
    <property type="component" value="Unassembled WGS sequence"/>
</dbReference>
<evidence type="ECO:0000313" key="13">
    <source>
        <dbReference type="EMBL" id="SEK29881.1"/>
    </source>
</evidence>
<dbReference type="InterPro" id="IPR018076">
    <property type="entry name" value="T2SS_GspF_dom"/>
</dbReference>
<keyword evidence="7 11" id="KW-1133">Transmembrane helix</keyword>
<feature type="domain" description="Type II secretion system protein GspF" evidence="12">
    <location>
        <begin position="250"/>
        <end position="369"/>
    </location>
</feature>